<organism evidence="3 4">
    <name type="scientific">Caulobacter flavus</name>
    <dbReference type="NCBI Taxonomy" id="1679497"/>
    <lineage>
        <taxon>Bacteria</taxon>
        <taxon>Pseudomonadati</taxon>
        <taxon>Pseudomonadota</taxon>
        <taxon>Alphaproteobacteria</taxon>
        <taxon>Caulobacterales</taxon>
        <taxon>Caulobacteraceae</taxon>
        <taxon>Caulobacter</taxon>
    </lineage>
</organism>
<protein>
    <submittedName>
        <fullName evidence="3">Acetyltransferase</fullName>
    </submittedName>
</protein>
<evidence type="ECO:0000313" key="5">
    <source>
        <dbReference type="Proteomes" id="UP000281192"/>
    </source>
</evidence>
<accession>A0A2N5CNR8</accession>
<dbReference type="Gene3D" id="2.160.10.10">
    <property type="entry name" value="Hexapeptide repeat proteins"/>
    <property type="match status" value="1"/>
</dbReference>
<evidence type="ECO:0000313" key="3">
    <source>
        <dbReference type="EMBL" id="PLR08311.1"/>
    </source>
</evidence>
<dbReference type="SUPFAM" id="SSF51161">
    <property type="entry name" value="Trimeric LpxA-like enzymes"/>
    <property type="match status" value="1"/>
</dbReference>
<dbReference type="Proteomes" id="UP000234483">
    <property type="component" value="Unassembled WGS sequence"/>
</dbReference>
<dbReference type="KEGG" id="cfh:C1707_25405"/>
<dbReference type="Proteomes" id="UP000281192">
    <property type="component" value="Chromosome"/>
</dbReference>
<reference evidence="2 5" key="2">
    <citation type="submission" date="2018-01" db="EMBL/GenBank/DDBJ databases">
        <title>Complete genome sequence of Caulobacter flavus RHGG3.</title>
        <authorList>
            <person name="Yang E."/>
        </authorList>
    </citation>
    <scope>NUCLEOTIDE SEQUENCE [LARGE SCALE GENOMIC DNA]</scope>
    <source>
        <strain evidence="2 5">RHGG3</strain>
    </source>
</reference>
<dbReference type="OrthoDB" id="9815592at2"/>
<dbReference type="RefSeq" id="WP_101714871.1">
    <property type="nucleotide sequence ID" value="NZ_CP026100.1"/>
</dbReference>
<dbReference type="InterPro" id="IPR011004">
    <property type="entry name" value="Trimer_LpxA-like_sf"/>
</dbReference>
<reference evidence="3 4" key="1">
    <citation type="submission" date="2017-12" db="EMBL/GenBank/DDBJ databases">
        <title>The genome sequence of Caulobacter flavus CGMCC1 15093.</title>
        <authorList>
            <person name="Gao J."/>
            <person name="Mao X."/>
            <person name="Sun J."/>
        </authorList>
    </citation>
    <scope>NUCLEOTIDE SEQUENCE [LARGE SCALE GENOMIC DNA]</scope>
    <source>
        <strain evidence="3 4">CGMCC1 15093</strain>
    </source>
</reference>
<sequence>MTSPATPQTAPTPKGVKPKWSLNVFRPLRDAIINVRRAYYNKVWGMHIHPTASFSLSAKFDRTNPKGVHVGEETYVAFDAAILTHDLTRGLYLNTFIGRRCFIGARSIILPGVTIGDECVIGSGAVVTKDIPPRSLVAGNPAKIIRSDIKIISRYGRMAREDEIEAANVAALALGAAE</sequence>
<dbReference type="GO" id="GO:0016740">
    <property type="term" value="F:transferase activity"/>
    <property type="evidence" value="ECO:0007669"/>
    <property type="project" value="UniProtKB-KW"/>
</dbReference>
<evidence type="ECO:0000256" key="1">
    <source>
        <dbReference type="ARBA" id="ARBA00007274"/>
    </source>
</evidence>
<dbReference type="Pfam" id="PF14602">
    <property type="entry name" value="Hexapep_2"/>
    <property type="match status" value="1"/>
</dbReference>
<dbReference type="EMBL" id="CP026100">
    <property type="protein sequence ID" value="AYV49310.1"/>
    <property type="molecule type" value="Genomic_DNA"/>
</dbReference>
<proteinExistence type="inferred from homology"/>
<dbReference type="InterPro" id="IPR050179">
    <property type="entry name" value="Trans_hexapeptide_repeat"/>
</dbReference>
<keyword evidence="5" id="KW-1185">Reference proteome</keyword>
<dbReference type="PANTHER" id="PTHR43300">
    <property type="entry name" value="ACETYLTRANSFERASE"/>
    <property type="match status" value="1"/>
</dbReference>
<dbReference type="InterPro" id="IPR001451">
    <property type="entry name" value="Hexapep"/>
</dbReference>
<dbReference type="EMBL" id="PJRQ01000042">
    <property type="protein sequence ID" value="PLR08311.1"/>
    <property type="molecule type" value="Genomic_DNA"/>
</dbReference>
<evidence type="ECO:0000313" key="2">
    <source>
        <dbReference type="EMBL" id="AYV49310.1"/>
    </source>
</evidence>
<name>A0A2N5CNR8_9CAUL</name>
<gene>
    <name evidence="2" type="ORF">C1707_25405</name>
    <name evidence="3" type="ORF">CFHF_20890</name>
</gene>
<dbReference type="AlphaFoldDB" id="A0A2N5CNR8"/>
<keyword evidence="3" id="KW-0808">Transferase</keyword>
<dbReference type="PANTHER" id="PTHR43300:SF11">
    <property type="entry name" value="ACETYLTRANSFERASE RV3034C-RELATED"/>
    <property type="match status" value="1"/>
</dbReference>
<comment type="similarity">
    <text evidence="1">Belongs to the transferase hexapeptide repeat family.</text>
</comment>
<evidence type="ECO:0000313" key="4">
    <source>
        <dbReference type="Proteomes" id="UP000234483"/>
    </source>
</evidence>